<keyword evidence="2" id="KW-1185">Reference proteome</keyword>
<sequence>MILGAFKTSLSMAMEIEAGLPPPAVRFEKLCNSYALRALKFHKTHPVKRVLWEELERDNLDASLDSDSETGSTSIKYIARPNTQLLSLLKRT</sequence>
<name>A0A9P4SIT3_9PEZI</name>
<proteinExistence type="predicted"/>
<dbReference type="EMBL" id="MU006090">
    <property type="protein sequence ID" value="KAF2842570.1"/>
    <property type="molecule type" value="Genomic_DNA"/>
</dbReference>
<evidence type="ECO:0000313" key="1">
    <source>
        <dbReference type="EMBL" id="KAF2842570.1"/>
    </source>
</evidence>
<accession>A0A9P4SIT3</accession>
<reference evidence="1" key="1">
    <citation type="journal article" date="2020" name="Stud. Mycol.">
        <title>101 Dothideomycetes genomes: a test case for predicting lifestyles and emergence of pathogens.</title>
        <authorList>
            <person name="Haridas S."/>
            <person name="Albert R."/>
            <person name="Binder M."/>
            <person name="Bloem J."/>
            <person name="Labutti K."/>
            <person name="Salamov A."/>
            <person name="Andreopoulos B."/>
            <person name="Baker S."/>
            <person name="Barry K."/>
            <person name="Bills G."/>
            <person name="Bluhm B."/>
            <person name="Cannon C."/>
            <person name="Castanera R."/>
            <person name="Culley D."/>
            <person name="Daum C."/>
            <person name="Ezra D."/>
            <person name="Gonzalez J."/>
            <person name="Henrissat B."/>
            <person name="Kuo A."/>
            <person name="Liang C."/>
            <person name="Lipzen A."/>
            <person name="Lutzoni F."/>
            <person name="Magnuson J."/>
            <person name="Mondo S."/>
            <person name="Nolan M."/>
            <person name="Ohm R."/>
            <person name="Pangilinan J."/>
            <person name="Park H.-J."/>
            <person name="Ramirez L."/>
            <person name="Alfaro M."/>
            <person name="Sun H."/>
            <person name="Tritt A."/>
            <person name="Yoshinaga Y."/>
            <person name="Zwiers L.-H."/>
            <person name="Turgeon B."/>
            <person name="Goodwin S."/>
            <person name="Spatafora J."/>
            <person name="Crous P."/>
            <person name="Grigoriev I."/>
        </authorList>
    </citation>
    <scope>NUCLEOTIDE SEQUENCE</scope>
    <source>
        <strain evidence="1">CBS 101060</strain>
    </source>
</reference>
<dbReference type="OrthoDB" id="4500858at2759"/>
<dbReference type="Proteomes" id="UP000799429">
    <property type="component" value="Unassembled WGS sequence"/>
</dbReference>
<protein>
    <submittedName>
        <fullName evidence="1">Uncharacterized protein</fullName>
    </submittedName>
</protein>
<organism evidence="1 2">
    <name type="scientific">Patellaria atrata CBS 101060</name>
    <dbReference type="NCBI Taxonomy" id="1346257"/>
    <lineage>
        <taxon>Eukaryota</taxon>
        <taxon>Fungi</taxon>
        <taxon>Dikarya</taxon>
        <taxon>Ascomycota</taxon>
        <taxon>Pezizomycotina</taxon>
        <taxon>Dothideomycetes</taxon>
        <taxon>Dothideomycetes incertae sedis</taxon>
        <taxon>Patellariales</taxon>
        <taxon>Patellariaceae</taxon>
        <taxon>Patellaria</taxon>
    </lineage>
</organism>
<comment type="caution">
    <text evidence="1">The sequence shown here is derived from an EMBL/GenBank/DDBJ whole genome shotgun (WGS) entry which is preliminary data.</text>
</comment>
<gene>
    <name evidence="1" type="ORF">M501DRAFT_432646</name>
</gene>
<evidence type="ECO:0000313" key="2">
    <source>
        <dbReference type="Proteomes" id="UP000799429"/>
    </source>
</evidence>
<dbReference type="AlphaFoldDB" id="A0A9P4SIT3"/>